<evidence type="ECO:0000256" key="1">
    <source>
        <dbReference type="ARBA" id="ARBA00022630"/>
    </source>
</evidence>
<dbReference type="InterPro" id="IPR039261">
    <property type="entry name" value="FNR_nucleotide-bd"/>
</dbReference>
<dbReference type="Pfam" id="PF08021">
    <property type="entry name" value="FAD_binding_9"/>
    <property type="match status" value="1"/>
</dbReference>
<dbReference type="PROSITE" id="PS51384">
    <property type="entry name" value="FAD_FR"/>
    <property type="match status" value="1"/>
</dbReference>
<dbReference type="CDD" id="cd06193">
    <property type="entry name" value="siderophore_interacting"/>
    <property type="match status" value="1"/>
</dbReference>
<protein>
    <submittedName>
        <fullName evidence="7">Siderophore-interacting protein</fullName>
    </submittedName>
</protein>
<keyword evidence="3" id="KW-0479">Metal-binding</keyword>
<dbReference type="GO" id="GO:0051537">
    <property type="term" value="F:2 iron, 2 sulfur cluster binding"/>
    <property type="evidence" value="ECO:0007669"/>
    <property type="project" value="UniProtKB-KW"/>
</dbReference>
<dbReference type="PANTHER" id="PTHR47354:SF1">
    <property type="entry name" value="CARNITINE MONOOXYGENASE REDUCTASE SUBUNIT"/>
    <property type="match status" value="1"/>
</dbReference>
<feature type="domain" description="FAD-binding FR-type" evidence="6">
    <location>
        <begin position="83"/>
        <end position="183"/>
    </location>
</feature>
<dbReference type="Proteomes" id="UP000197446">
    <property type="component" value="Unassembled WGS sequence"/>
</dbReference>
<dbReference type="AlphaFoldDB" id="A0A254N5X7"/>
<accession>A0A254N5X7</accession>
<gene>
    <name evidence="7" type="ORF">CDO81_16385</name>
</gene>
<keyword evidence="1" id="KW-0285">Flavoprotein</keyword>
<dbReference type="Gene3D" id="3.40.50.80">
    <property type="entry name" value="Nucleotide-binding domain of ferredoxin-NADP reductase (FNR) module"/>
    <property type="match status" value="1"/>
</dbReference>
<sequence>MGPGRVRARRLCVSAAQASSSEASGQSCAGKSGATRLGRITLSAPMHDPRCPPDRRLCMSPTLASRRTPRRPDSWAGEWLTRLFFHDAEVQANEALAPGLHRITLQGPQLRGLLWSPGDKLQLKLGRGMQTRTYTPMFWDSQSGRTAVLAHALADGPGSDWARHAAPGDVLSVFGPRNSLALGELPATHSLLVGDETTLGLAAAWRPAQVLLEASIPTAVHMAAQALAQPVQVVARAPADAHWADLAALARSQFTPDTWLVLAGRAATVQHLLRDFKAHGMPARRIRTRAYWADGKIGMD</sequence>
<dbReference type="InterPro" id="IPR017938">
    <property type="entry name" value="Riboflavin_synthase-like_b-brl"/>
</dbReference>
<organism evidence="7 8">
    <name type="scientific">Roseateles puraquae</name>
    <dbReference type="NCBI Taxonomy" id="431059"/>
    <lineage>
        <taxon>Bacteria</taxon>
        <taxon>Pseudomonadati</taxon>
        <taxon>Pseudomonadota</taxon>
        <taxon>Betaproteobacteria</taxon>
        <taxon>Burkholderiales</taxon>
        <taxon>Sphaerotilaceae</taxon>
        <taxon>Roseateles</taxon>
    </lineage>
</organism>
<dbReference type="InterPro" id="IPR013113">
    <property type="entry name" value="SIP_FAD-bd"/>
</dbReference>
<evidence type="ECO:0000256" key="3">
    <source>
        <dbReference type="ARBA" id="ARBA00022723"/>
    </source>
</evidence>
<comment type="caution">
    <text evidence="7">The sequence shown here is derived from an EMBL/GenBank/DDBJ whole genome shotgun (WGS) entry which is preliminary data.</text>
</comment>
<evidence type="ECO:0000256" key="5">
    <source>
        <dbReference type="ARBA" id="ARBA00023014"/>
    </source>
</evidence>
<evidence type="ECO:0000256" key="2">
    <source>
        <dbReference type="ARBA" id="ARBA00022714"/>
    </source>
</evidence>
<proteinExistence type="predicted"/>
<keyword evidence="8" id="KW-1185">Reference proteome</keyword>
<keyword evidence="2" id="KW-0001">2Fe-2S</keyword>
<dbReference type="GO" id="GO:0046872">
    <property type="term" value="F:metal ion binding"/>
    <property type="evidence" value="ECO:0007669"/>
    <property type="project" value="UniProtKB-KW"/>
</dbReference>
<dbReference type="SUPFAM" id="SSF63380">
    <property type="entry name" value="Riboflavin synthase domain-like"/>
    <property type="match status" value="1"/>
</dbReference>
<evidence type="ECO:0000256" key="4">
    <source>
        <dbReference type="ARBA" id="ARBA00023004"/>
    </source>
</evidence>
<dbReference type="GO" id="GO:0016491">
    <property type="term" value="F:oxidoreductase activity"/>
    <property type="evidence" value="ECO:0007669"/>
    <property type="project" value="InterPro"/>
</dbReference>
<dbReference type="Gene3D" id="2.40.30.10">
    <property type="entry name" value="Translation factors"/>
    <property type="match status" value="1"/>
</dbReference>
<evidence type="ECO:0000259" key="6">
    <source>
        <dbReference type="PROSITE" id="PS51384"/>
    </source>
</evidence>
<evidence type="ECO:0000313" key="7">
    <source>
        <dbReference type="EMBL" id="OWR03140.1"/>
    </source>
</evidence>
<dbReference type="EMBL" id="NISI01000006">
    <property type="protein sequence ID" value="OWR03140.1"/>
    <property type="molecule type" value="Genomic_DNA"/>
</dbReference>
<dbReference type="PANTHER" id="PTHR47354">
    <property type="entry name" value="NADH OXIDOREDUCTASE HCR"/>
    <property type="match status" value="1"/>
</dbReference>
<dbReference type="InterPro" id="IPR017927">
    <property type="entry name" value="FAD-bd_FR_type"/>
</dbReference>
<name>A0A254N5X7_9BURK</name>
<reference evidence="7 8" key="1">
    <citation type="journal article" date="2007" name="Int. J. Syst. Evol. Microbiol.">
        <title>Description of Pelomonas aquatica sp. nov. and Pelomonas puraquae sp. nov., isolated from industrial and haemodialysis water.</title>
        <authorList>
            <person name="Gomila M."/>
            <person name="Bowien B."/>
            <person name="Falsen E."/>
            <person name="Moore E.R."/>
            <person name="Lalucat J."/>
        </authorList>
    </citation>
    <scope>NUCLEOTIDE SEQUENCE [LARGE SCALE GENOMIC DNA]</scope>
    <source>
        <strain evidence="7 8">CCUG 52769</strain>
    </source>
</reference>
<keyword evidence="4" id="KW-0408">Iron</keyword>
<evidence type="ECO:0000313" key="8">
    <source>
        <dbReference type="Proteomes" id="UP000197446"/>
    </source>
</evidence>
<dbReference type="InterPro" id="IPR050415">
    <property type="entry name" value="MRET"/>
</dbReference>
<keyword evidence="5" id="KW-0411">Iron-sulfur</keyword>